<accession>A0A3M7S2U8</accession>
<dbReference type="AlphaFoldDB" id="A0A3M7S2U8"/>
<evidence type="ECO:0000256" key="14">
    <source>
        <dbReference type="ARBA" id="ARBA00023209"/>
    </source>
</evidence>
<keyword evidence="8 20" id="KW-0812">Transmembrane</keyword>
<keyword evidence="13 18" id="KW-0472">Membrane</keyword>
<evidence type="ECO:0000256" key="13">
    <source>
        <dbReference type="ARBA" id="ARBA00023136"/>
    </source>
</evidence>
<evidence type="ECO:0000256" key="12">
    <source>
        <dbReference type="ARBA" id="ARBA00023098"/>
    </source>
</evidence>
<dbReference type="EMBL" id="REGN01002147">
    <property type="protein sequence ID" value="RNA29945.1"/>
    <property type="molecule type" value="Genomic_DNA"/>
</dbReference>
<evidence type="ECO:0000256" key="9">
    <source>
        <dbReference type="ARBA" id="ARBA00022723"/>
    </source>
</evidence>
<comment type="cofactor">
    <cofactor evidence="2">
        <name>Mg(2+)</name>
        <dbReference type="ChEBI" id="CHEBI:18420"/>
    </cofactor>
</comment>
<dbReference type="FunFam" id="1.20.120.1760:FF:000003">
    <property type="entry name" value="CDP-diacylglycerol--inositol 3-phosphatidyltransferase"/>
    <property type="match status" value="1"/>
</dbReference>
<feature type="transmembrane region" description="Helical" evidence="20">
    <location>
        <begin position="139"/>
        <end position="157"/>
    </location>
</feature>
<evidence type="ECO:0000256" key="10">
    <source>
        <dbReference type="ARBA" id="ARBA00022842"/>
    </source>
</evidence>
<evidence type="ECO:0000256" key="2">
    <source>
        <dbReference type="ARBA" id="ARBA00001946"/>
    </source>
</evidence>
<evidence type="ECO:0000256" key="20">
    <source>
        <dbReference type="SAM" id="Phobius"/>
    </source>
</evidence>
<organism evidence="21 22">
    <name type="scientific">Brachionus plicatilis</name>
    <name type="common">Marine rotifer</name>
    <name type="synonym">Brachionus muelleri</name>
    <dbReference type="NCBI Taxonomy" id="10195"/>
    <lineage>
        <taxon>Eukaryota</taxon>
        <taxon>Metazoa</taxon>
        <taxon>Spiralia</taxon>
        <taxon>Gnathifera</taxon>
        <taxon>Rotifera</taxon>
        <taxon>Eurotatoria</taxon>
        <taxon>Monogononta</taxon>
        <taxon>Pseudotrocha</taxon>
        <taxon>Ploima</taxon>
        <taxon>Brachionidae</taxon>
        <taxon>Brachionus</taxon>
    </lineage>
</organism>
<keyword evidence="22" id="KW-1185">Reference proteome</keyword>
<keyword evidence="16 18" id="KW-1208">Phospholipid metabolism</keyword>
<dbReference type="InterPro" id="IPR043130">
    <property type="entry name" value="CDP-OH_PTrfase_TM_dom"/>
</dbReference>
<keyword evidence="9" id="KW-0479">Metal-binding</keyword>
<evidence type="ECO:0000256" key="6">
    <source>
        <dbReference type="ARBA" id="ARBA00022516"/>
    </source>
</evidence>
<evidence type="ECO:0000256" key="15">
    <source>
        <dbReference type="ARBA" id="ARBA00023211"/>
    </source>
</evidence>
<evidence type="ECO:0000313" key="22">
    <source>
        <dbReference type="Proteomes" id="UP000276133"/>
    </source>
</evidence>
<keyword evidence="11 20" id="KW-1133">Transmembrane helix</keyword>
<gene>
    <name evidence="21" type="ORF">BpHYR1_054510</name>
</gene>
<dbReference type="GO" id="GO:0006661">
    <property type="term" value="P:phosphatidylinositol biosynthetic process"/>
    <property type="evidence" value="ECO:0007669"/>
    <property type="project" value="TreeGrafter"/>
</dbReference>
<keyword evidence="12 18" id="KW-0443">Lipid metabolism</keyword>
<dbReference type="PANTHER" id="PTHR15362:SF4">
    <property type="entry name" value="CDP-DIACYLGLYCEROL--INOSITOL 3-PHOSPHATIDYLTRANSFERASE"/>
    <property type="match status" value="1"/>
</dbReference>
<evidence type="ECO:0000256" key="16">
    <source>
        <dbReference type="ARBA" id="ARBA00023264"/>
    </source>
</evidence>
<evidence type="ECO:0000256" key="8">
    <source>
        <dbReference type="ARBA" id="ARBA00022692"/>
    </source>
</evidence>
<evidence type="ECO:0000256" key="19">
    <source>
        <dbReference type="RuleBase" id="RU003750"/>
    </source>
</evidence>
<keyword evidence="15" id="KW-0464">Manganese</keyword>
<dbReference type="PROSITE" id="PS00379">
    <property type="entry name" value="CDP_ALCOHOL_P_TRANSF"/>
    <property type="match status" value="1"/>
</dbReference>
<dbReference type="InterPro" id="IPR014387">
    <property type="entry name" value="CDP_diag_ino_3_P_euk"/>
</dbReference>
<dbReference type="GO" id="GO:0003881">
    <property type="term" value="F:CDP-diacylglycerol-inositol 3-phosphatidyltransferase activity"/>
    <property type="evidence" value="ECO:0007669"/>
    <property type="project" value="UniProtKB-UniRule"/>
</dbReference>
<dbReference type="EC" id="2.7.8.11" evidence="5 18"/>
<dbReference type="InterPro" id="IPR000462">
    <property type="entry name" value="CDP-OH_P_trans"/>
</dbReference>
<comment type="cofactor">
    <cofactor evidence="1">
        <name>Mn(2+)</name>
        <dbReference type="ChEBI" id="CHEBI:29035"/>
    </cofactor>
</comment>
<evidence type="ECO:0000256" key="7">
    <source>
        <dbReference type="ARBA" id="ARBA00022679"/>
    </source>
</evidence>
<sequence length="218" mass="24357">MSENIFLFVPNIIGYFRILLAIISFYFMPTCPTVSIFCYLLSGLLDAFDGHAARYLNQGTKFGAMLDMLTDRCATMCLCVVLAMFYPKWAILFQLSMSLDMASHWLHMHSSMMKGSTSHKTIDLSGNPILRIYYTSRSFLFFMCAGNELFFSMLYLLNFYEGPSVVGSLGLFRLVLCLSAPVAIGKAAISGVHLVTAARNLAAIDEAERQVEKSVKKD</sequence>
<evidence type="ECO:0000256" key="17">
    <source>
        <dbReference type="ARBA" id="ARBA00070582"/>
    </source>
</evidence>
<dbReference type="Gene3D" id="1.20.120.1760">
    <property type="match status" value="1"/>
</dbReference>
<evidence type="ECO:0000256" key="1">
    <source>
        <dbReference type="ARBA" id="ARBA00001936"/>
    </source>
</evidence>
<dbReference type="OrthoDB" id="10251079at2759"/>
<feature type="transmembrane region" description="Helical" evidence="20">
    <location>
        <begin position="169"/>
        <end position="189"/>
    </location>
</feature>
<dbReference type="PIRSF" id="PIRSF000848">
    <property type="entry name" value="CDP_diag_ino_3_P"/>
    <property type="match status" value="1"/>
</dbReference>
<feature type="transmembrane region" description="Helical" evidence="20">
    <location>
        <begin position="12"/>
        <end position="41"/>
    </location>
</feature>
<dbReference type="Pfam" id="PF01066">
    <property type="entry name" value="CDP-OH_P_transf"/>
    <property type="match status" value="1"/>
</dbReference>
<keyword evidence="10" id="KW-0460">Magnesium</keyword>
<name>A0A3M7S2U8_BRAPC</name>
<proteinExistence type="inferred from homology"/>
<evidence type="ECO:0000256" key="11">
    <source>
        <dbReference type="ARBA" id="ARBA00022989"/>
    </source>
</evidence>
<evidence type="ECO:0000256" key="3">
    <source>
        <dbReference type="ARBA" id="ARBA00004141"/>
    </source>
</evidence>
<comment type="caution">
    <text evidence="21">The sequence shown here is derived from an EMBL/GenBank/DDBJ whole genome shotgun (WGS) entry which is preliminary data.</text>
</comment>
<evidence type="ECO:0000256" key="4">
    <source>
        <dbReference type="ARBA" id="ARBA00010441"/>
    </source>
</evidence>
<keyword evidence="6 18" id="KW-0444">Lipid biosynthesis</keyword>
<dbReference type="InterPro" id="IPR048254">
    <property type="entry name" value="CDP_ALCOHOL_P_TRANSF_CS"/>
</dbReference>
<reference evidence="21 22" key="1">
    <citation type="journal article" date="2018" name="Sci. Rep.">
        <title>Genomic signatures of local adaptation to the degree of environmental predictability in rotifers.</title>
        <authorList>
            <person name="Franch-Gras L."/>
            <person name="Hahn C."/>
            <person name="Garcia-Roger E.M."/>
            <person name="Carmona M.J."/>
            <person name="Serra M."/>
            <person name="Gomez A."/>
        </authorList>
    </citation>
    <scope>NUCLEOTIDE SEQUENCE [LARGE SCALE GENOMIC DNA]</scope>
    <source>
        <strain evidence="21">HYR1</strain>
    </source>
</reference>
<evidence type="ECO:0000256" key="18">
    <source>
        <dbReference type="PIRNR" id="PIRNR000848"/>
    </source>
</evidence>
<keyword evidence="14 18" id="KW-0594">Phospholipid biosynthesis</keyword>
<dbReference type="GO" id="GO:0016020">
    <property type="term" value="C:membrane"/>
    <property type="evidence" value="ECO:0007669"/>
    <property type="project" value="UniProtKB-SubCell"/>
</dbReference>
<comment type="catalytic activity">
    <reaction evidence="18">
        <text>a CDP-1,2-diacyl-sn-glycerol + myo-inositol = a 1,2-diacyl-sn-glycero-3-phospho-(1D-myo-inositol) + CMP + H(+)</text>
        <dbReference type="Rhea" id="RHEA:11580"/>
        <dbReference type="ChEBI" id="CHEBI:15378"/>
        <dbReference type="ChEBI" id="CHEBI:17268"/>
        <dbReference type="ChEBI" id="CHEBI:57880"/>
        <dbReference type="ChEBI" id="CHEBI:58332"/>
        <dbReference type="ChEBI" id="CHEBI:60377"/>
        <dbReference type="EC" id="2.7.8.11"/>
    </reaction>
</comment>
<comment type="subcellular location">
    <subcellularLocation>
        <location evidence="3">Membrane</location>
        <topology evidence="3">Multi-pass membrane protein</topology>
    </subcellularLocation>
</comment>
<dbReference type="PANTHER" id="PTHR15362">
    <property type="entry name" value="PHOSPHATIDYLINOSITOL SYNTHASE"/>
    <property type="match status" value="1"/>
</dbReference>
<protein>
    <recommendedName>
        <fullName evidence="17 18">CDP-diacylglycerol--inositol 3-phosphatidyltransferase</fullName>
        <ecNumber evidence="5 18">2.7.8.11</ecNumber>
    </recommendedName>
</protein>
<dbReference type="GO" id="GO:0046872">
    <property type="term" value="F:metal ion binding"/>
    <property type="evidence" value="ECO:0007669"/>
    <property type="project" value="UniProtKB-KW"/>
</dbReference>
<dbReference type="STRING" id="10195.A0A3M7S2U8"/>
<evidence type="ECO:0000256" key="5">
    <source>
        <dbReference type="ARBA" id="ARBA00013212"/>
    </source>
</evidence>
<comment type="similarity">
    <text evidence="4 18 19">Belongs to the CDP-alcohol phosphatidyltransferase class-I family.</text>
</comment>
<evidence type="ECO:0000313" key="21">
    <source>
        <dbReference type="EMBL" id="RNA29945.1"/>
    </source>
</evidence>
<keyword evidence="7 18" id="KW-0808">Transferase</keyword>
<dbReference type="GO" id="GO:0005794">
    <property type="term" value="C:Golgi apparatus"/>
    <property type="evidence" value="ECO:0007669"/>
    <property type="project" value="TreeGrafter"/>
</dbReference>
<dbReference type="Proteomes" id="UP000276133">
    <property type="component" value="Unassembled WGS sequence"/>
</dbReference>